<dbReference type="PIRSF" id="PIRSF007663">
    <property type="entry name" value="UCP007663"/>
    <property type="match status" value="1"/>
</dbReference>
<dbReference type="PANTHER" id="PTHR31084">
    <property type="entry name" value="ALPHA-L-FUCOSIDASE 2"/>
    <property type="match status" value="1"/>
</dbReference>
<dbReference type="InterPro" id="IPR012341">
    <property type="entry name" value="6hp_glycosidase-like_sf"/>
</dbReference>
<dbReference type="InterPro" id="IPR054363">
    <property type="entry name" value="GH95_cat"/>
</dbReference>
<reference evidence="5 6" key="1">
    <citation type="submission" date="2023-05" db="EMBL/GenBank/DDBJ databases">
        <title>Novel species of genus Flectobacillus isolated from stream in China.</title>
        <authorList>
            <person name="Lu H."/>
        </authorList>
    </citation>
    <scope>NUCLEOTIDE SEQUENCE [LARGE SCALE GENOMIC DNA]</scope>
    <source>
        <strain evidence="5 6">KCTC 42575</strain>
    </source>
</reference>
<dbReference type="Pfam" id="PF14498">
    <property type="entry name" value="Glyco_hyd_65N_2"/>
    <property type="match status" value="1"/>
</dbReference>
<keyword evidence="5" id="KW-0378">Hydrolase</keyword>
<dbReference type="GO" id="GO:0016787">
    <property type="term" value="F:hydrolase activity"/>
    <property type="evidence" value="ECO:0007669"/>
    <property type="project" value="UniProtKB-KW"/>
</dbReference>
<feature type="domain" description="Alpha fucosidase A-like C-terminal" evidence="3">
    <location>
        <begin position="726"/>
        <end position="818"/>
    </location>
</feature>
<dbReference type="InterPro" id="IPR049053">
    <property type="entry name" value="AFCA-like_C"/>
</dbReference>
<dbReference type="InterPro" id="IPR008928">
    <property type="entry name" value="6-hairpin_glycosidase_sf"/>
</dbReference>
<feature type="signal peptide" evidence="1">
    <location>
        <begin position="1"/>
        <end position="21"/>
    </location>
</feature>
<evidence type="ECO:0000259" key="2">
    <source>
        <dbReference type="Pfam" id="PF14498"/>
    </source>
</evidence>
<evidence type="ECO:0000259" key="3">
    <source>
        <dbReference type="Pfam" id="PF21307"/>
    </source>
</evidence>
<sequence length="821" mass="91635">MFSKTLFSWVVLIVFSNQIFAQQNNPPLYVWYKQPANAKIADVNKGWNNDPEWLKAFPIGNGFLGGMVFGDVNQERIQLNEKSLWSGSPSDNDNPEASAYLPKIRQLLFEGKYKEANELTNKTQIAKGAGTGKGNGTNDPYGSYQLLGDLRIDFEKNAAYSNYTRKLDLRKGLVNIAYTQEGVDFKREVFVSYPDRAMLIRFTANKKGALSFKASLSRTERFAVQTLADQLLITGSMDNGNKGDGMKYATRLKALSQGGSIAYQNGVLEVKNANEVTLYVVASTNYKQAYPTFIGDNPEETTQKQLAQVTAKPYALVLKNHTQDFSSLMNKASLSLSKISTDTIPTDVRLTNNATANDLHIQELYFQFGRYLLVSSSRKGSLPANLQGMWSNKIQTPWNGDYHVNINAQMNYWPANVTNLAECNTPILELIQSIVKPGERTAAVQYKAKGWIVHPVTNVWGYTAPGEHPSWGMHIAAGGWVSQHLWQHYTYTKDKTYLQKVYPTLLKSAEFYLDWLVQDPRTGKLVSGPTSSPENNFYAPDGSVVSMSMAPSHDQEVIQEIFSTVLLAAKDLNDSNPLLGKIKTALDNLMLPKIGTDGRLMEWAEEFKERDITHRHVSHLYALYPGTWIDAYKTPDYAKAAQKSLEVRTDVGTGWSLAWKISFWARLKNGNRAHQLLQNLLKPTYNNTINMSDAGGTYYNLFCAHPPFQIDGNFGGTAGIAEMLLQSHGSEIELLPALPNVWEKGEVKGLKARNGFEVAIQWKNVSLKQATIKSLVGEKCVIRTQSPVAIKGLTIKSVKDSFGYTTTFNTTKGRVYIVESL</sequence>
<dbReference type="Pfam" id="PF21307">
    <property type="entry name" value="Glyco_hydro_95_C"/>
    <property type="match status" value="1"/>
</dbReference>
<evidence type="ECO:0000259" key="4">
    <source>
        <dbReference type="Pfam" id="PF22124"/>
    </source>
</evidence>
<protein>
    <submittedName>
        <fullName evidence="5">Glycoside hydrolase family 95 protein</fullName>
    </submittedName>
</protein>
<dbReference type="InterPro" id="IPR027414">
    <property type="entry name" value="GH95_N_dom"/>
</dbReference>
<dbReference type="Proteomes" id="UP001236507">
    <property type="component" value="Unassembled WGS sequence"/>
</dbReference>
<dbReference type="RefSeq" id="WP_283344342.1">
    <property type="nucleotide sequence ID" value="NZ_JASHIF010000008.1"/>
</dbReference>
<dbReference type="PANTHER" id="PTHR31084:SF19">
    <property type="entry name" value="GLYCOSYL HYDROLASE FAMILY 95 N-TERMINAL DOMAIN-CONTAINING PROTEIN"/>
    <property type="match status" value="1"/>
</dbReference>
<dbReference type="SUPFAM" id="SSF48208">
    <property type="entry name" value="Six-hairpin glycosidases"/>
    <property type="match status" value="1"/>
</dbReference>
<dbReference type="EMBL" id="JASHIF010000008">
    <property type="protein sequence ID" value="MDI9859385.1"/>
    <property type="molecule type" value="Genomic_DNA"/>
</dbReference>
<evidence type="ECO:0000256" key="1">
    <source>
        <dbReference type="SAM" id="SignalP"/>
    </source>
</evidence>
<evidence type="ECO:0000313" key="5">
    <source>
        <dbReference type="EMBL" id="MDI9859385.1"/>
    </source>
</evidence>
<dbReference type="Gene3D" id="2.70.98.50">
    <property type="entry name" value="putative glycoside hydrolase family protein from bacillus halodurans"/>
    <property type="match status" value="1"/>
</dbReference>
<dbReference type="Pfam" id="PF22124">
    <property type="entry name" value="Glyco_hydro_95_cat"/>
    <property type="match status" value="1"/>
</dbReference>
<organism evidence="5 6">
    <name type="scientific">Flectobacillus roseus</name>
    <dbReference type="NCBI Taxonomy" id="502259"/>
    <lineage>
        <taxon>Bacteria</taxon>
        <taxon>Pseudomonadati</taxon>
        <taxon>Bacteroidota</taxon>
        <taxon>Cytophagia</taxon>
        <taxon>Cytophagales</taxon>
        <taxon>Flectobacillaceae</taxon>
        <taxon>Flectobacillus</taxon>
    </lineage>
</organism>
<feature type="domain" description="Glycosyl hydrolase family 95 catalytic" evidence="4">
    <location>
        <begin position="314"/>
        <end position="724"/>
    </location>
</feature>
<comment type="caution">
    <text evidence="5">The sequence shown here is derived from an EMBL/GenBank/DDBJ whole genome shotgun (WGS) entry which is preliminary data.</text>
</comment>
<dbReference type="Gene3D" id="1.50.10.10">
    <property type="match status" value="1"/>
</dbReference>
<evidence type="ECO:0000313" key="6">
    <source>
        <dbReference type="Proteomes" id="UP001236507"/>
    </source>
</evidence>
<gene>
    <name evidence="5" type="ORF">QM524_09210</name>
</gene>
<proteinExistence type="predicted"/>
<accession>A0ABT6Y735</accession>
<name>A0ABT6Y735_9BACT</name>
<keyword evidence="1" id="KW-0732">Signal</keyword>
<keyword evidence="6" id="KW-1185">Reference proteome</keyword>
<feature type="chain" id="PRO_5045486774" evidence="1">
    <location>
        <begin position="22"/>
        <end position="821"/>
    </location>
</feature>
<dbReference type="InterPro" id="IPR016518">
    <property type="entry name" value="Alpha-L-fucosidase"/>
</dbReference>
<feature type="domain" description="Glycosyl hydrolase family 95 N-terminal" evidence="2">
    <location>
        <begin position="31"/>
        <end position="288"/>
    </location>
</feature>